<dbReference type="InterPro" id="IPR007235">
    <property type="entry name" value="Glyco_trans_28_C"/>
</dbReference>
<dbReference type="InterPro" id="IPR006009">
    <property type="entry name" value="GlcNAc_MurG"/>
</dbReference>
<comment type="caution">
    <text evidence="10">Lacks conserved residue(s) required for the propagation of feature annotation.</text>
</comment>
<dbReference type="InterPro" id="IPR004276">
    <property type="entry name" value="GlycoTrans_28_N"/>
</dbReference>
<comment type="pathway">
    <text evidence="10">Cell wall biogenesis; peptidoglycan biosynthesis.</text>
</comment>
<keyword evidence="6 10" id="KW-0573">Peptidoglycan synthesis</keyword>
<proteinExistence type="inferred from homology"/>
<dbReference type="PANTHER" id="PTHR21015">
    <property type="entry name" value="UDP-N-ACETYLGLUCOSAMINE--N-ACETYLMURAMYL-(PENTAPEPTIDE) PYROPHOSPHORYL-UNDECAPRENOL N-ACETYLGLUCOSAMINE TRANSFERASE 1"/>
    <property type="match status" value="1"/>
</dbReference>
<dbReference type="SUPFAM" id="SSF53756">
    <property type="entry name" value="UDP-Glycosyltransferase/glycogen phosphorylase"/>
    <property type="match status" value="1"/>
</dbReference>
<evidence type="ECO:0000256" key="8">
    <source>
        <dbReference type="ARBA" id="ARBA00023306"/>
    </source>
</evidence>
<feature type="binding site" evidence="10">
    <location>
        <position position="173"/>
    </location>
    <ligand>
        <name>UDP-N-acetyl-alpha-D-glucosamine</name>
        <dbReference type="ChEBI" id="CHEBI:57705"/>
    </ligand>
</feature>
<keyword evidence="1 10" id="KW-1003">Cell membrane</keyword>
<keyword evidence="8 10" id="KW-0131">Cell cycle</keyword>
<dbReference type="GO" id="GO:0005975">
    <property type="term" value="P:carbohydrate metabolic process"/>
    <property type="evidence" value="ECO:0007669"/>
    <property type="project" value="InterPro"/>
</dbReference>
<dbReference type="GO" id="GO:0071555">
    <property type="term" value="P:cell wall organization"/>
    <property type="evidence" value="ECO:0007669"/>
    <property type="project" value="UniProtKB-KW"/>
</dbReference>
<feature type="binding site" evidence="10">
    <location>
        <begin position="14"/>
        <end position="16"/>
    </location>
    <ligand>
        <name>UDP-N-acetyl-alpha-D-glucosamine</name>
        <dbReference type="ChEBI" id="CHEBI:57705"/>
    </ligand>
</feature>
<evidence type="ECO:0000256" key="6">
    <source>
        <dbReference type="ARBA" id="ARBA00022984"/>
    </source>
</evidence>
<keyword evidence="4 10" id="KW-0808">Transferase</keyword>
<dbReference type="Proteomes" id="UP000228495">
    <property type="component" value="Unassembled WGS sequence"/>
</dbReference>
<evidence type="ECO:0000256" key="9">
    <source>
        <dbReference type="ARBA" id="ARBA00023316"/>
    </source>
</evidence>
<sequence>MSDEKIQLPTIIFTGGHHNSALTIARELFEQKKALVVWYGHKYSMFGDLSLSAEYQEVTKSSIPFREVKAGKLYKTFHPLHWLRLPFGFFQAFWYLLRDRPDLVVSFGGYLATPVVLAAWIQRIPSVTHEQTTVVGLANRFIGFFATKVFVTWPQSKRYFDQNKVTITGLPLRPELFQTDSVPMFTNDLPILYVTGGKQGSHIINETIQKSLESLLLKVNIVHQTGGSTVFNDYDTAIKHKQMLSKQLQSRYRVEKYIYEEEIGSVFSQASIVLSRAGGHTVYEVAALAKPAIFVPIPWVSHNEQHKNARMLVNEGAALLLAEDRLSPETLEKTLDTMLSKYQQFYNQAKVAKSRVIFNAKERIVNEITTMVSATETSK</sequence>
<dbReference type="GO" id="GO:0050511">
    <property type="term" value="F:undecaprenyldiphospho-muramoylpentapeptide beta-N-acetylglucosaminyltransferase activity"/>
    <property type="evidence" value="ECO:0007669"/>
    <property type="project" value="UniProtKB-UniRule"/>
</dbReference>
<keyword evidence="3 10" id="KW-0328">Glycosyltransferase</keyword>
<dbReference type="PANTHER" id="PTHR21015:SF22">
    <property type="entry name" value="GLYCOSYLTRANSFERASE"/>
    <property type="match status" value="1"/>
</dbReference>
<dbReference type="GO" id="GO:0009252">
    <property type="term" value="P:peptidoglycan biosynthetic process"/>
    <property type="evidence" value="ECO:0007669"/>
    <property type="project" value="UniProtKB-UniRule"/>
</dbReference>
<evidence type="ECO:0000256" key="4">
    <source>
        <dbReference type="ARBA" id="ARBA00022679"/>
    </source>
</evidence>
<dbReference type="EMBL" id="PCSU01000056">
    <property type="protein sequence ID" value="PIP56384.1"/>
    <property type="molecule type" value="Genomic_DNA"/>
</dbReference>
<dbReference type="UniPathway" id="UPA00219"/>
<reference evidence="13 14" key="1">
    <citation type="submission" date="2017-09" db="EMBL/GenBank/DDBJ databases">
        <title>Depth-based differentiation of microbial function through sediment-hosted aquifers and enrichment of novel symbionts in the deep terrestrial subsurface.</title>
        <authorList>
            <person name="Probst A.J."/>
            <person name="Ladd B."/>
            <person name="Jarett J.K."/>
            <person name="Geller-Mcgrath D.E."/>
            <person name="Sieber C.M."/>
            <person name="Emerson J.B."/>
            <person name="Anantharaman K."/>
            <person name="Thomas B.C."/>
            <person name="Malmstrom R."/>
            <person name="Stieglmeier M."/>
            <person name="Klingl A."/>
            <person name="Woyke T."/>
            <person name="Ryan C.M."/>
            <person name="Banfield J.F."/>
        </authorList>
    </citation>
    <scope>NUCLEOTIDE SEQUENCE [LARGE SCALE GENOMIC DNA]</scope>
    <source>
        <strain evidence="13">CG22_combo_CG10-13_8_21_14_all_39_12</strain>
    </source>
</reference>
<keyword evidence="5 10" id="KW-0133">Cell shape</keyword>
<dbReference type="EC" id="2.4.1.227" evidence="10"/>
<dbReference type="GO" id="GO:0051301">
    <property type="term" value="P:cell division"/>
    <property type="evidence" value="ECO:0007669"/>
    <property type="project" value="UniProtKB-KW"/>
</dbReference>
<dbReference type="GO" id="GO:0051991">
    <property type="term" value="F:UDP-N-acetyl-D-glucosamine:N-acetylmuramoyl-L-alanyl-D-glutamyl-meso-2,6-diaminopimelyl-D-alanyl-D-alanine-diphosphoundecaprenol 4-beta-N-acetylglucosaminlytransferase activity"/>
    <property type="evidence" value="ECO:0007669"/>
    <property type="project" value="RHEA"/>
</dbReference>
<dbReference type="CDD" id="cd03785">
    <property type="entry name" value="GT28_MurG"/>
    <property type="match status" value="1"/>
</dbReference>
<evidence type="ECO:0000313" key="14">
    <source>
        <dbReference type="Proteomes" id="UP000228495"/>
    </source>
</evidence>
<evidence type="ECO:0000256" key="2">
    <source>
        <dbReference type="ARBA" id="ARBA00022618"/>
    </source>
</evidence>
<dbReference type="Gene3D" id="3.40.50.2000">
    <property type="entry name" value="Glycogen Phosphorylase B"/>
    <property type="match status" value="2"/>
</dbReference>
<keyword evidence="7 10" id="KW-0472">Membrane</keyword>
<gene>
    <name evidence="10" type="primary">murG</name>
    <name evidence="13" type="ORF">COX05_03190</name>
</gene>
<evidence type="ECO:0000256" key="3">
    <source>
        <dbReference type="ARBA" id="ARBA00022676"/>
    </source>
</evidence>
<name>A0A2H0BFI2_UNCKA</name>
<dbReference type="GO" id="GO:0005886">
    <property type="term" value="C:plasma membrane"/>
    <property type="evidence" value="ECO:0007669"/>
    <property type="project" value="UniProtKB-SubCell"/>
</dbReference>
<evidence type="ECO:0000256" key="10">
    <source>
        <dbReference type="HAMAP-Rule" id="MF_00033"/>
    </source>
</evidence>
<organism evidence="13 14">
    <name type="scientific">candidate division WWE3 bacterium CG22_combo_CG10-13_8_21_14_all_39_12</name>
    <dbReference type="NCBI Taxonomy" id="1975094"/>
    <lineage>
        <taxon>Bacteria</taxon>
        <taxon>Katanobacteria</taxon>
    </lineage>
</organism>
<evidence type="ECO:0000256" key="5">
    <source>
        <dbReference type="ARBA" id="ARBA00022960"/>
    </source>
</evidence>
<comment type="catalytic activity">
    <reaction evidence="10">
        <text>di-trans,octa-cis-undecaprenyl diphospho-N-acetyl-alpha-D-muramoyl-L-alanyl-D-glutamyl-meso-2,6-diaminopimeloyl-D-alanyl-D-alanine + UDP-N-acetyl-alpha-D-glucosamine = di-trans,octa-cis-undecaprenyl diphospho-[N-acetyl-alpha-D-glucosaminyl-(1-&gt;4)]-N-acetyl-alpha-D-muramoyl-L-alanyl-D-glutamyl-meso-2,6-diaminopimeloyl-D-alanyl-D-alanine + UDP + H(+)</text>
        <dbReference type="Rhea" id="RHEA:31227"/>
        <dbReference type="ChEBI" id="CHEBI:15378"/>
        <dbReference type="ChEBI" id="CHEBI:57705"/>
        <dbReference type="ChEBI" id="CHEBI:58223"/>
        <dbReference type="ChEBI" id="CHEBI:61387"/>
        <dbReference type="ChEBI" id="CHEBI:61388"/>
        <dbReference type="EC" id="2.4.1.227"/>
    </reaction>
</comment>
<dbReference type="GO" id="GO:0008360">
    <property type="term" value="P:regulation of cell shape"/>
    <property type="evidence" value="ECO:0007669"/>
    <property type="project" value="UniProtKB-KW"/>
</dbReference>
<evidence type="ECO:0000259" key="12">
    <source>
        <dbReference type="Pfam" id="PF04101"/>
    </source>
</evidence>
<feature type="domain" description="Glycosyltransferase family 28 N-terminal" evidence="11">
    <location>
        <begin position="14"/>
        <end position="150"/>
    </location>
</feature>
<dbReference type="Pfam" id="PF04101">
    <property type="entry name" value="Glyco_tran_28_C"/>
    <property type="match status" value="1"/>
</dbReference>
<evidence type="ECO:0000256" key="7">
    <source>
        <dbReference type="ARBA" id="ARBA00023136"/>
    </source>
</evidence>
<accession>A0A2H0BFI2</accession>
<keyword evidence="9 10" id="KW-0961">Cell wall biogenesis/degradation</keyword>
<comment type="caution">
    <text evidence="13">The sequence shown here is derived from an EMBL/GenBank/DDBJ whole genome shotgun (WGS) entry which is preliminary data.</text>
</comment>
<feature type="binding site" evidence="10">
    <location>
        <position position="305"/>
    </location>
    <ligand>
        <name>UDP-N-acetyl-alpha-D-glucosamine</name>
        <dbReference type="ChEBI" id="CHEBI:57705"/>
    </ligand>
</feature>
<dbReference type="Pfam" id="PF03033">
    <property type="entry name" value="Glyco_transf_28"/>
    <property type="match status" value="1"/>
</dbReference>
<dbReference type="AlphaFoldDB" id="A0A2H0BFI2"/>
<evidence type="ECO:0000313" key="13">
    <source>
        <dbReference type="EMBL" id="PIP56384.1"/>
    </source>
</evidence>
<comment type="subcellular location">
    <subcellularLocation>
        <location evidence="10">Cell membrane</location>
        <topology evidence="10">Peripheral membrane protein</topology>
        <orientation evidence="10">Cytoplasmic side</orientation>
    </subcellularLocation>
</comment>
<comment type="similarity">
    <text evidence="10">Belongs to the glycosyltransferase 28 family. MurG subfamily.</text>
</comment>
<evidence type="ECO:0000259" key="11">
    <source>
        <dbReference type="Pfam" id="PF03033"/>
    </source>
</evidence>
<feature type="domain" description="Glycosyl transferase family 28 C-terminal" evidence="12">
    <location>
        <begin position="192"/>
        <end position="352"/>
    </location>
</feature>
<protein>
    <recommendedName>
        <fullName evidence="10">UDP-N-acetylglucosamine--N-acetylmuramyl-(pentapeptide) pyrophosphoryl-undecaprenol N-acetylglucosamine transferase</fullName>
        <ecNumber evidence="10">2.4.1.227</ecNumber>
    </recommendedName>
    <alternativeName>
        <fullName evidence="10">Undecaprenyl-PP-MurNAc-pentapeptide-UDPGlcNAc GlcNAc transferase</fullName>
    </alternativeName>
</protein>
<evidence type="ECO:0000256" key="1">
    <source>
        <dbReference type="ARBA" id="ARBA00022475"/>
    </source>
</evidence>
<keyword evidence="2 10" id="KW-0132">Cell division</keyword>
<comment type="function">
    <text evidence="10">Cell wall formation. Catalyzes the transfer of a GlcNAc subunit on undecaprenyl-pyrophosphoryl-MurNAc-pentapeptide (lipid intermediate I) to form undecaprenyl-pyrophosphoryl-MurNAc-(pentapeptide)GlcNAc (lipid intermediate II).</text>
</comment>
<dbReference type="HAMAP" id="MF_00033">
    <property type="entry name" value="MurG"/>
    <property type="match status" value="1"/>
</dbReference>